<feature type="chain" id="PRO_5037541500" evidence="3">
    <location>
        <begin position="26"/>
        <end position="278"/>
    </location>
</feature>
<dbReference type="InterPro" id="IPR050372">
    <property type="entry name" value="Neurexin-related_CASP"/>
</dbReference>
<dbReference type="PANTHER" id="PTHR15036">
    <property type="entry name" value="PIKACHURIN-LIKE PROTEIN"/>
    <property type="match status" value="1"/>
</dbReference>
<evidence type="ECO:0000259" key="5">
    <source>
        <dbReference type="PROSITE" id="PS50026"/>
    </source>
</evidence>
<feature type="signal peptide" evidence="3">
    <location>
        <begin position="1"/>
        <end position="25"/>
    </location>
</feature>
<dbReference type="InterPro" id="IPR000742">
    <property type="entry name" value="EGF"/>
</dbReference>
<dbReference type="InterPro" id="IPR001791">
    <property type="entry name" value="Laminin_G"/>
</dbReference>
<feature type="domain" description="EGF-like" evidence="5">
    <location>
        <begin position="241"/>
        <end position="277"/>
    </location>
</feature>
<evidence type="ECO:0000259" key="4">
    <source>
        <dbReference type="PROSITE" id="PS50025"/>
    </source>
</evidence>
<evidence type="ECO:0000256" key="1">
    <source>
        <dbReference type="ARBA" id="ARBA00023157"/>
    </source>
</evidence>
<dbReference type="PROSITE" id="PS50026">
    <property type="entry name" value="EGF_3"/>
    <property type="match status" value="1"/>
</dbReference>
<dbReference type="InterPro" id="IPR013320">
    <property type="entry name" value="ConA-like_dom_sf"/>
</dbReference>
<accession>A0A915JI26</accession>
<dbReference type="Proteomes" id="UP000887565">
    <property type="component" value="Unplaced"/>
</dbReference>
<dbReference type="SUPFAM" id="SSF57196">
    <property type="entry name" value="EGF/Laminin"/>
    <property type="match status" value="1"/>
</dbReference>
<dbReference type="PROSITE" id="PS00022">
    <property type="entry name" value="EGF_1"/>
    <property type="match status" value="1"/>
</dbReference>
<dbReference type="SMART" id="SM00282">
    <property type="entry name" value="LamG"/>
    <property type="match status" value="1"/>
</dbReference>
<dbReference type="CDD" id="cd00054">
    <property type="entry name" value="EGF_CA"/>
    <property type="match status" value="1"/>
</dbReference>
<dbReference type="PANTHER" id="PTHR15036:SF49">
    <property type="entry name" value="AXOTACTIN"/>
    <property type="match status" value="1"/>
</dbReference>
<name>A0A915JI26_ROMCU</name>
<dbReference type="SUPFAM" id="SSF49899">
    <property type="entry name" value="Concanavalin A-like lectins/glucanases"/>
    <property type="match status" value="1"/>
</dbReference>
<organism evidence="6 7">
    <name type="scientific">Romanomermis culicivorax</name>
    <name type="common">Nematode worm</name>
    <dbReference type="NCBI Taxonomy" id="13658"/>
    <lineage>
        <taxon>Eukaryota</taxon>
        <taxon>Metazoa</taxon>
        <taxon>Ecdysozoa</taxon>
        <taxon>Nematoda</taxon>
        <taxon>Enoplea</taxon>
        <taxon>Dorylaimia</taxon>
        <taxon>Mermithida</taxon>
        <taxon>Mermithoidea</taxon>
        <taxon>Mermithidae</taxon>
        <taxon>Romanomermis</taxon>
    </lineage>
</organism>
<dbReference type="OMA" id="MRNIWIA"/>
<dbReference type="GO" id="GO:0016020">
    <property type="term" value="C:membrane"/>
    <property type="evidence" value="ECO:0007669"/>
    <property type="project" value="UniProtKB-SubCell"/>
</dbReference>
<dbReference type="WBParaSite" id="nRc.2.0.1.t25790-RA">
    <property type="protein sequence ID" value="nRc.2.0.1.t25790-RA"/>
    <property type="gene ID" value="nRc.2.0.1.g25790"/>
</dbReference>
<dbReference type="Gene3D" id="2.60.120.200">
    <property type="match status" value="1"/>
</dbReference>
<comment type="caution">
    <text evidence="2">Lacks conserved residue(s) required for the propagation of feature annotation.</text>
</comment>
<keyword evidence="3" id="KW-0732">Signal</keyword>
<keyword evidence="2" id="KW-0245">EGF-like domain</keyword>
<evidence type="ECO:0000313" key="7">
    <source>
        <dbReference type="WBParaSite" id="nRc.2.0.1.t25790-RA"/>
    </source>
</evidence>
<proteinExistence type="predicted"/>
<dbReference type="Pfam" id="PF02210">
    <property type="entry name" value="Laminin_G_2"/>
    <property type="match status" value="1"/>
</dbReference>
<protein>
    <submittedName>
        <fullName evidence="7">EGF-like domain-containing protein</fullName>
    </submittedName>
</protein>
<evidence type="ECO:0000256" key="3">
    <source>
        <dbReference type="SAM" id="SignalP"/>
    </source>
</evidence>
<dbReference type="PROSITE" id="PS50025">
    <property type="entry name" value="LAM_G_DOMAIN"/>
    <property type="match status" value="1"/>
</dbReference>
<dbReference type="Gene3D" id="2.10.25.10">
    <property type="entry name" value="Laminin"/>
    <property type="match status" value="1"/>
</dbReference>
<evidence type="ECO:0000313" key="6">
    <source>
        <dbReference type="Proteomes" id="UP000887565"/>
    </source>
</evidence>
<reference evidence="7" key="1">
    <citation type="submission" date="2022-11" db="UniProtKB">
        <authorList>
            <consortium name="WormBaseParasite"/>
        </authorList>
    </citation>
    <scope>IDENTIFICATION</scope>
</reference>
<dbReference type="CDD" id="cd00110">
    <property type="entry name" value="LamG"/>
    <property type="match status" value="1"/>
</dbReference>
<feature type="domain" description="Laminin G" evidence="4">
    <location>
        <begin position="25"/>
        <end position="245"/>
    </location>
</feature>
<keyword evidence="1 2" id="KW-1015">Disulfide bond</keyword>
<sequence length="278" mass="32287">MKFRPIGNFWAYFFIFILLFQKSVQFTLEGSPESYARFPKWHHLFENVLSFEFHTDRDDGLLLYTDDGGSNNFYEIRLIEGRILRLTFKIGRRNHHPRHSGHYNAHCCINRYAQNARRPPIADHPNILEINADQTSRFSDNTWRKVELFQFWEKIKLTVDGRLSTFLTLGQQDFVFGNYETNSDVFLGGLPPNWPDAKLSYKGVRNVARLAGSVRNLVYRTLPHGVTAPLVLDVRGVRDSDDDHCEQFRCSNKAQCYNTDDGPKCDCGLDFEGHKCQI</sequence>
<dbReference type="AlphaFoldDB" id="A0A915JI26"/>
<keyword evidence="6" id="KW-1185">Reference proteome</keyword>
<feature type="disulfide bond" evidence="2">
    <location>
        <begin position="267"/>
        <end position="276"/>
    </location>
</feature>
<evidence type="ECO:0000256" key="2">
    <source>
        <dbReference type="PROSITE-ProRule" id="PRU00076"/>
    </source>
</evidence>